<feature type="coiled-coil region" evidence="9">
    <location>
        <begin position="133"/>
        <end position="167"/>
    </location>
</feature>
<dbReference type="InterPro" id="IPR003660">
    <property type="entry name" value="HAMP_dom"/>
</dbReference>
<dbReference type="SMART" id="SM00304">
    <property type="entry name" value="HAMP"/>
    <property type="match status" value="1"/>
</dbReference>
<keyword evidence="10" id="KW-0472">Membrane</keyword>
<keyword evidence="4" id="KW-0808">Transferase</keyword>
<evidence type="ECO:0000259" key="12">
    <source>
        <dbReference type="PROSITE" id="PS50885"/>
    </source>
</evidence>
<dbReference type="EMBL" id="JBHSNW010000007">
    <property type="protein sequence ID" value="MFC5816579.1"/>
    <property type="molecule type" value="Genomic_DNA"/>
</dbReference>
<evidence type="ECO:0000256" key="9">
    <source>
        <dbReference type="SAM" id="Coils"/>
    </source>
</evidence>
<accession>A0ABW1BTH1</accession>
<dbReference type="Pfam" id="PF00512">
    <property type="entry name" value="HisKA"/>
    <property type="match status" value="1"/>
</dbReference>
<dbReference type="SMART" id="SM00388">
    <property type="entry name" value="HisKA"/>
    <property type="match status" value="1"/>
</dbReference>
<dbReference type="Pfam" id="PF00672">
    <property type="entry name" value="HAMP"/>
    <property type="match status" value="1"/>
</dbReference>
<feature type="domain" description="Histidine kinase" evidence="11">
    <location>
        <begin position="163"/>
        <end position="418"/>
    </location>
</feature>
<evidence type="ECO:0000256" key="5">
    <source>
        <dbReference type="ARBA" id="ARBA00022692"/>
    </source>
</evidence>
<evidence type="ECO:0000313" key="13">
    <source>
        <dbReference type="EMBL" id="MFC5816579.1"/>
    </source>
</evidence>
<keyword evidence="6 13" id="KW-0418">Kinase</keyword>
<dbReference type="CDD" id="cd00075">
    <property type="entry name" value="HATPase"/>
    <property type="match status" value="1"/>
</dbReference>
<dbReference type="PANTHER" id="PTHR45436">
    <property type="entry name" value="SENSOR HISTIDINE KINASE YKOH"/>
    <property type="match status" value="1"/>
</dbReference>
<feature type="domain" description="HAMP" evidence="12">
    <location>
        <begin position="102"/>
        <end position="155"/>
    </location>
</feature>
<dbReference type="RefSeq" id="WP_219549751.1">
    <property type="nucleotide sequence ID" value="NZ_JAHKRN010000050.1"/>
</dbReference>
<comment type="catalytic activity">
    <reaction evidence="1">
        <text>ATP + protein L-histidine = ADP + protein N-phospho-L-histidine.</text>
        <dbReference type="EC" id="2.7.13.3"/>
    </reaction>
</comment>
<proteinExistence type="predicted"/>
<evidence type="ECO:0000256" key="10">
    <source>
        <dbReference type="SAM" id="Phobius"/>
    </source>
</evidence>
<dbReference type="CDD" id="cd00082">
    <property type="entry name" value="HisKA"/>
    <property type="match status" value="1"/>
</dbReference>
<organism evidence="13 14">
    <name type="scientific">Nonomuraea harbinensis</name>
    <dbReference type="NCBI Taxonomy" id="1286938"/>
    <lineage>
        <taxon>Bacteria</taxon>
        <taxon>Bacillati</taxon>
        <taxon>Actinomycetota</taxon>
        <taxon>Actinomycetes</taxon>
        <taxon>Streptosporangiales</taxon>
        <taxon>Streptosporangiaceae</taxon>
        <taxon>Nonomuraea</taxon>
    </lineage>
</organism>
<evidence type="ECO:0000256" key="7">
    <source>
        <dbReference type="ARBA" id="ARBA00022989"/>
    </source>
</evidence>
<dbReference type="CDD" id="cd06225">
    <property type="entry name" value="HAMP"/>
    <property type="match status" value="1"/>
</dbReference>
<comment type="caution">
    <text evidence="13">The sequence shown here is derived from an EMBL/GenBank/DDBJ whole genome shotgun (WGS) entry which is preliminary data.</text>
</comment>
<evidence type="ECO:0000259" key="11">
    <source>
        <dbReference type="PROSITE" id="PS50109"/>
    </source>
</evidence>
<keyword evidence="7 10" id="KW-1133">Transmembrane helix</keyword>
<keyword evidence="8" id="KW-0902">Two-component regulatory system</keyword>
<name>A0ABW1BTH1_9ACTN</name>
<dbReference type="PROSITE" id="PS50109">
    <property type="entry name" value="HIS_KIN"/>
    <property type="match status" value="1"/>
</dbReference>
<dbReference type="InterPro" id="IPR050428">
    <property type="entry name" value="TCS_sensor_his_kinase"/>
</dbReference>
<sequence>MIHTIRFRLTVLYSGLLFLLAALVLGGIYYAVSRTTEQRSYATEIAKTYRDGEYVGKQEVVFIEEVENAINVGTLATLRDYSLYTLGGLFAASLGIGWLLSGRVLRPVRSITRTTEEIQATDLSRRITLRGPSDELKDLADTIDTMLDRLEEAFRAQRQLIDDASHELRSPLTIIRANVDAVLLSPEASEEERGRAVAVVDRATTRMTRLVEDLLASARRQGTAFADTDLDLSRVAVEACEEYAALATARGLTITRRLTPGLETTGDQDALRRAVANLLSNAVRLSPPGGRVRVAAGRWGATDMISGGVSRLRPLHRAAGWAAARSGHQKAGHREAAVDEAGGWLWVAVRDDGPGLAAEDQARVFDRFWRGEASRRDRHTGLGLAIVRQIVESHGGRVAVHSRIGEGATFVLWLPARGGASGPAPDHNPFP</sequence>
<evidence type="ECO:0000256" key="6">
    <source>
        <dbReference type="ARBA" id="ARBA00022777"/>
    </source>
</evidence>
<keyword evidence="3" id="KW-0597">Phosphoprotein</keyword>
<evidence type="ECO:0000256" key="2">
    <source>
        <dbReference type="ARBA" id="ARBA00012438"/>
    </source>
</evidence>
<gene>
    <name evidence="13" type="ORF">ACFPUY_15895</name>
</gene>
<dbReference type="SMART" id="SM00387">
    <property type="entry name" value="HATPase_c"/>
    <property type="match status" value="1"/>
</dbReference>
<evidence type="ECO:0000256" key="3">
    <source>
        <dbReference type="ARBA" id="ARBA00022553"/>
    </source>
</evidence>
<dbReference type="PANTHER" id="PTHR45436:SF5">
    <property type="entry name" value="SENSOR HISTIDINE KINASE TRCS"/>
    <property type="match status" value="1"/>
</dbReference>
<dbReference type="PROSITE" id="PS50885">
    <property type="entry name" value="HAMP"/>
    <property type="match status" value="1"/>
</dbReference>
<keyword evidence="14" id="KW-1185">Reference proteome</keyword>
<evidence type="ECO:0000256" key="4">
    <source>
        <dbReference type="ARBA" id="ARBA00022679"/>
    </source>
</evidence>
<keyword evidence="5 10" id="KW-0812">Transmembrane</keyword>
<protein>
    <recommendedName>
        <fullName evidence="2">histidine kinase</fullName>
        <ecNumber evidence="2">2.7.13.3</ecNumber>
    </recommendedName>
</protein>
<dbReference type="InterPro" id="IPR005467">
    <property type="entry name" value="His_kinase_dom"/>
</dbReference>
<dbReference type="Proteomes" id="UP001596096">
    <property type="component" value="Unassembled WGS sequence"/>
</dbReference>
<dbReference type="GO" id="GO:0016301">
    <property type="term" value="F:kinase activity"/>
    <property type="evidence" value="ECO:0007669"/>
    <property type="project" value="UniProtKB-KW"/>
</dbReference>
<feature type="transmembrane region" description="Helical" evidence="10">
    <location>
        <begin position="81"/>
        <end position="100"/>
    </location>
</feature>
<keyword evidence="9" id="KW-0175">Coiled coil</keyword>
<evidence type="ECO:0000256" key="8">
    <source>
        <dbReference type="ARBA" id="ARBA00023012"/>
    </source>
</evidence>
<dbReference type="EC" id="2.7.13.3" evidence="2"/>
<evidence type="ECO:0000313" key="14">
    <source>
        <dbReference type="Proteomes" id="UP001596096"/>
    </source>
</evidence>
<reference evidence="14" key="1">
    <citation type="journal article" date="2019" name="Int. J. Syst. Evol. Microbiol.">
        <title>The Global Catalogue of Microorganisms (GCM) 10K type strain sequencing project: providing services to taxonomists for standard genome sequencing and annotation.</title>
        <authorList>
            <consortium name="The Broad Institute Genomics Platform"/>
            <consortium name="The Broad Institute Genome Sequencing Center for Infectious Disease"/>
            <person name="Wu L."/>
            <person name="Ma J."/>
        </authorList>
    </citation>
    <scope>NUCLEOTIDE SEQUENCE [LARGE SCALE GENOMIC DNA]</scope>
    <source>
        <strain evidence="14">CGMCC 4.7106</strain>
    </source>
</reference>
<dbReference type="Pfam" id="PF02518">
    <property type="entry name" value="HATPase_c"/>
    <property type="match status" value="1"/>
</dbReference>
<evidence type="ECO:0000256" key="1">
    <source>
        <dbReference type="ARBA" id="ARBA00000085"/>
    </source>
</evidence>
<dbReference type="InterPro" id="IPR003594">
    <property type="entry name" value="HATPase_dom"/>
</dbReference>
<feature type="transmembrane region" description="Helical" evidence="10">
    <location>
        <begin position="12"/>
        <end position="32"/>
    </location>
</feature>
<dbReference type="InterPro" id="IPR003661">
    <property type="entry name" value="HisK_dim/P_dom"/>
</dbReference>